<keyword evidence="1" id="KW-0433">Leucine-rich repeat</keyword>
<dbReference type="PANTHER" id="PTHR46652">
    <property type="entry name" value="LEUCINE-RICH REPEAT AND IQ DOMAIN-CONTAINING PROTEIN 1-RELATED"/>
    <property type="match status" value="1"/>
</dbReference>
<evidence type="ECO:0000259" key="3">
    <source>
        <dbReference type="Pfam" id="PF07833"/>
    </source>
</evidence>
<reference evidence="4" key="2">
    <citation type="journal article" date="2021" name="J Anim Sci Technol">
        <title>Complete genome sequence of Paenibacillus konkukensis sp. nov. SK3146 as a potential probiotic strain.</title>
        <authorList>
            <person name="Jung H.I."/>
            <person name="Park S."/>
            <person name="Niu K.M."/>
            <person name="Lee S.W."/>
            <person name="Kothari D."/>
            <person name="Yi K.J."/>
            <person name="Kim S.K."/>
        </authorList>
    </citation>
    <scope>NUCLEOTIDE SEQUENCE</scope>
    <source>
        <strain evidence="4">SK3146</strain>
    </source>
</reference>
<dbReference type="Gene3D" id="3.30.457.10">
    <property type="entry name" value="Copper amine oxidase-like, N-terminal domain"/>
    <property type="match status" value="1"/>
</dbReference>
<dbReference type="InterPro" id="IPR036582">
    <property type="entry name" value="Mao_N_sf"/>
</dbReference>
<dbReference type="SUPFAM" id="SSF52058">
    <property type="entry name" value="L domain-like"/>
    <property type="match status" value="1"/>
</dbReference>
<sequence>MDFKALQNLTSLFTDGKEKIHSLKGLEYAFNLQTLFIPGENISDLKPIGSLYNLTFLVLNNNQIRDICPVAGLYKLKRLVVSDNQIEDIGCLSRMNSLTDLLASDNKITSIAPLAKLNIEWLGLEGNPIEDITAVSSMNKLKHLYVDGSALNAPSKSLVSRFEQSGVAVNRGQAETDTISGVSVFVQDVRVLFERAPIIDDGTTLVQFRPLFEKLGFAVKWDEDTRSIRAEKAGTSLIMQADHTEAVLNGDTVTLEVAPRNVDGSMMVPVRFVSEASHLEATWDQRAKAVYLWPDRTITAPSGLFSIKVGGKWVAKSPVSKINYDLYMENGSKVLMAFVERKADIEDGFTLDDYEAALKESLEKVNIKPSETKSITVDHMNARQLSYSMESANGAKYEYVLTIAEGQYNFFRMGVASTDAIGTETEQDYENILQSLKELKTTDQLSEEKFGALKPVERVLDAARYYRELGFFAGDQSLSGQQFDDKFKKVHEELKGENWDPFDSSEYYDSLAELYILGEDKKRVWLKDTEADVGEGNEIYARTLKQWSDISRGAFQPTEIQENWKSKEGPVEISFMLNGKKRTIHPQYMNDFIDVGILAEINEMIQDSGYQFVCVEIDQTVFVTVLNASEKDKISKDRFLPFSENI</sequence>
<evidence type="ECO:0000256" key="2">
    <source>
        <dbReference type="ARBA" id="ARBA00022737"/>
    </source>
</evidence>
<feature type="domain" description="Copper amine oxidase-like N-terminal" evidence="3">
    <location>
        <begin position="186"/>
        <end position="292"/>
    </location>
</feature>
<proteinExistence type="predicted"/>
<dbReference type="Gene3D" id="3.40.1000.10">
    <property type="entry name" value="Mog1/PsbP, alpha/beta/alpha sandwich"/>
    <property type="match status" value="1"/>
</dbReference>
<keyword evidence="2" id="KW-0677">Repeat</keyword>
<gene>
    <name evidence="4" type="primary">inlA_3</name>
    <name evidence="4" type="ORF">SK3146_05238</name>
</gene>
<dbReference type="PROSITE" id="PS51450">
    <property type="entry name" value="LRR"/>
    <property type="match status" value="3"/>
</dbReference>
<dbReference type="InterPro" id="IPR012854">
    <property type="entry name" value="Cu_amine_oxidase-like_N"/>
</dbReference>
<dbReference type="InterPro" id="IPR001611">
    <property type="entry name" value="Leu-rich_rpt"/>
</dbReference>
<dbReference type="InterPro" id="IPR032675">
    <property type="entry name" value="LRR_dom_sf"/>
</dbReference>
<organism evidence="4 5">
    <name type="scientific">Paenibacillus konkukensis</name>
    <dbReference type="NCBI Taxonomy" id="2020716"/>
    <lineage>
        <taxon>Bacteria</taxon>
        <taxon>Bacillati</taxon>
        <taxon>Bacillota</taxon>
        <taxon>Bacilli</taxon>
        <taxon>Bacillales</taxon>
        <taxon>Paenibacillaceae</taxon>
        <taxon>Paenibacillus</taxon>
    </lineage>
</organism>
<dbReference type="Pfam" id="PF07833">
    <property type="entry name" value="Cu_amine_oxidN1"/>
    <property type="match status" value="1"/>
</dbReference>
<accession>A0ABY4RU00</accession>
<evidence type="ECO:0000313" key="4">
    <source>
        <dbReference type="EMBL" id="UQZ85947.1"/>
    </source>
</evidence>
<dbReference type="Gene3D" id="3.80.10.10">
    <property type="entry name" value="Ribonuclease Inhibitor"/>
    <property type="match status" value="1"/>
</dbReference>
<dbReference type="InterPro" id="IPR050836">
    <property type="entry name" value="SDS22/Internalin_LRR"/>
</dbReference>
<reference evidence="4" key="1">
    <citation type="submission" date="2018-02" db="EMBL/GenBank/DDBJ databases">
        <authorList>
            <person name="Kim S.-K."/>
            <person name="Jung H.-I."/>
            <person name="Lee S.-W."/>
        </authorList>
    </citation>
    <scope>NUCLEOTIDE SEQUENCE</scope>
    <source>
        <strain evidence="4">SK3146</strain>
    </source>
</reference>
<protein>
    <submittedName>
        <fullName evidence="4">Internalin-A</fullName>
    </submittedName>
</protein>
<dbReference type="PANTHER" id="PTHR46652:SF3">
    <property type="entry name" value="LEUCINE-RICH REPEAT-CONTAINING PROTEIN 9"/>
    <property type="match status" value="1"/>
</dbReference>
<dbReference type="SUPFAM" id="SSF55383">
    <property type="entry name" value="Copper amine oxidase, domain N"/>
    <property type="match status" value="1"/>
</dbReference>
<keyword evidence="5" id="KW-1185">Reference proteome</keyword>
<dbReference type="Pfam" id="PF13855">
    <property type="entry name" value="LRR_8"/>
    <property type="match status" value="1"/>
</dbReference>
<name>A0ABY4RU00_9BACL</name>
<dbReference type="EMBL" id="CP027059">
    <property type="protein sequence ID" value="UQZ85947.1"/>
    <property type="molecule type" value="Genomic_DNA"/>
</dbReference>
<evidence type="ECO:0000256" key="1">
    <source>
        <dbReference type="ARBA" id="ARBA00022614"/>
    </source>
</evidence>
<dbReference type="Proteomes" id="UP001057134">
    <property type="component" value="Chromosome"/>
</dbReference>
<evidence type="ECO:0000313" key="5">
    <source>
        <dbReference type="Proteomes" id="UP001057134"/>
    </source>
</evidence>